<dbReference type="InterPro" id="IPR018114">
    <property type="entry name" value="TRYPSIN_HIS"/>
</dbReference>
<evidence type="ECO:0000313" key="14">
    <source>
        <dbReference type="EMBL" id="KAF2897998.1"/>
    </source>
</evidence>
<evidence type="ECO:0000256" key="6">
    <source>
        <dbReference type="ARBA" id="ARBA00022825"/>
    </source>
</evidence>
<comment type="subcellular location">
    <subcellularLocation>
        <location evidence="11">Secreted</location>
    </subcellularLocation>
</comment>
<evidence type="ECO:0000259" key="12">
    <source>
        <dbReference type="PROSITE" id="PS50240"/>
    </source>
</evidence>
<dbReference type="EC" id="3.4.21.-" evidence="10"/>
<dbReference type="InterPro" id="IPR001314">
    <property type="entry name" value="Peptidase_S1A"/>
</dbReference>
<dbReference type="Proteomes" id="UP000801492">
    <property type="component" value="Unassembled WGS sequence"/>
</dbReference>
<evidence type="ECO:0000256" key="8">
    <source>
        <dbReference type="ARBA" id="ARBA00024195"/>
    </source>
</evidence>
<feature type="domain" description="Peptidase S1" evidence="12">
    <location>
        <begin position="97"/>
        <end position="357"/>
    </location>
</feature>
<dbReference type="PANTHER" id="PTHR24256">
    <property type="entry name" value="TRYPTASE-RELATED"/>
    <property type="match status" value="1"/>
</dbReference>
<protein>
    <recommendedName>
        <fullName evidence="11">CLIP domain-containing serine protease</fullName>
        <ecNumber evidence="10">3.4.21.-</ecNumber>
    </recommendedName>
</protein>
<dbReference type="GO" id="GO:0005576">
    <property type="term" value="C:extracellular region"/>
    <property type="evidence" value="ECO:0007669"/>
    <property type="project" value="UniProtKB-SubCell"/>
</dbReference>
<keyword evidence="15" id="KW-1185">Reference proteome</keyword>
<evidence type="ECO:0000256" key="9">
    <source>
        <dbReference type="ARBA" id="ARBA00052079"/>
    </source>
</evidence>
<reference evidence="14" key="1">
    <citation type="submission" date="2019-08" db="EMBL/GenBank/DDBJ databases">
        <title>The genome of the North American firefly Photinus pyralis.</title>
        <authorList>
            <consortium name="Photinus pyralis genome working group"/>
            <person name="Fallon T.R."/>
            <person name="Sander Lower S.E."/>
            <person name="Weng J.-K."/>
        </authorList>
    </citation>
    <scope>NUCLEOTIDE SEQUENCE</scope>
    <source>
        <strain evidence="14">TRF0915ILg1</strain>
        <tissue evidence="14">Whole body</tissue>
    </source>
</reference>
<dbReference type="Gene3D" id="2.40.10.10">
    <property type="entry name" value="Trypsin-like serine proteases"/>
    <property type="match status" value="2"/>
</dbReference>
<evidence type="ECO:0000256" key="5">
    <source>
        <dbReference type="ARBA" id="ARBA00022820"/>
    </source>
</evidence>
<dbReference type="InterPro" id="IPR051487">
    <property type="entry name" value="Ser/Thr_Proteases_Immune/Dev"/>
</dbReference>
<dbReference type="PRINTS" id="PR00722">
    <property type="entry name" value="CHYMOTRYPSIN"/>
</dbReference>
<comment type="similarity">
    <text evidence="8 11">Belongs to the peptidase S1 family. CLIP subfamily.</text>
</comment>
<dbReference type="FunFam" id="2.40.10.10:FF:000120">
    <property type="entry name" value="Putative serine protease"/>
    <property type="match status" value="1"/>
</dbReference>
<evidence type="ECO:0000256" key="3">
    <source>
        <dbReference type="ARBA" id="ARBA00022729"/>
    </source>
</evidence>
<proteinExistence type="inferred from homology"/>
<dbReference type="GO" id="GO:0004252">
    <property type="term" value="F:serine-type endopeptidase activity"/>
    <property type="evidence" value="ECO:0007669"/>
    <property type="project" value="UniProtKB-UniRule"/>
</dbReference>
<dbReference type="Gene3D" id="3.30.1640.30">
    <property type="match status" value="1"/>
</dbReference>
<evidence type="ECO:0000256" key="1">
    <source>
        <dbReference type="ARBA" id="ARBA00022659"/>
    </source>
</evidence>
<feature type="domain" description="Clip" evidence="13">
    <location>
        <begin position="7"/>
        <end position="60"/>
    </location>
</feature>
<evidence type="ECO:0000259" key="13">
    <source>
        <dbReference type="PROSITE" id="PS51888"/>
    </source>
</evidence>
<keyword evidence="4 10" id="KW-0378">Hydrolase</keyword>
<dbReference type="GO" id="GO:0006508">
    <property type="term" value="P:proteolysis"/>
    <property type="evidence" value="ECO:0007669"/>
    <property type="project" value="UniProtKB-KW"/>
</dbReference>
<sequence length="358" mass="39444">TKADARDCTTEGQPEQCILLEECPPLLQLIRKRPYTSKEEDILKKAVCDFEREKHAKVCCPVIIDPAPDSEESDESPITSSLLPNVTVCGLFNSQRIEGGEATDVAEYPWMALLQYDTPSGKKFTCGGSLISNRYVLTAAHCVIGKEVPREWTLAKVRLGVHNITKKEECLDTVAGLLCSAPLDIEIEERIVHEEYEPSNVNQYHDIALLRLSKHVNYTDFIKPICVPMTKDLIHTRYTGNTTIVAGWGRTSKTAPQSDVMLQLKIVVKSHEECAAAYKARVNIGGGQFCAGGEQGKDSCKGDSGGPLMAEHNIETNVNLYVVGIVSFGPTQCGLENFPGAYTRVSKYVPWIVSKLKP</sequence>
<evidence type="ECO:0000256" key="2">
    <source>
        <dbReference type="ARBA" id="ARBA00022670"/>
    </source>
</evidence>
<keyword evidence="2 10" id="KW-0645">Protease</keyword>
<keyword evidence="6 10" id="KW-0720">Serine protease</keyword>
<evidence type="ECO:0000256" key="11">
    <source>
        <dbReference type="RuleBase" id="RU366078"/>
    </source>
</evidence>
<dbReference type="AlphaFoldDB" id="A0A8K0D244"/>
<dbReference type="InterPro" id="IPR022700">
    <property type="entry name" value="CLIP"/>
</dbReference>
<dbReference type="CDD" id="cd00190">
    <property type="entry name" value="Tryp_SPc"/>
    <property type="match status" value="1"/>
</dbReference>
<comment type="catalytic activity">
    <reaction evidence="9">
        <text>Selective cleavage of 103-Arg-|-Ser-104 and 124-Ile-|-Ile-125 bonds in Limulus clotting factor B to form activated factor B. Cleavage of -Pro-Arg-|-Xaa- bonds in synthetic substrates.</text>
        <dbReference type="EC" id="3.4.21.84"/>
    </reaction>
</comment>
<dbReference type="SMART" id="SM00680">
    <property type="entry name" value="CLIP"/>
    <property type="match status" value="1"/>
</dbReference>
<dbReference type="PROSITE" id="PS51888">
    <property type="entry name" value="CLIP"/>
    <property type="match status" value="1"/>
</dbReference>
<keyword evidence="11" id="KW-0964">Secreted</keyword>
<dbReference type="Pfam" id="PF00089">
    <property type="entry name" value="Trypsin"/>
    <property type="match status" value="1"/>
</dbReference>
<comment type="domain">
    <text evidence="11">The clip domain consists of 35-55 residues which are 'knitted' together usually by 3 conserved disulfide bonds forming a clip-like compact structure.</text>
</comment>
<keyword evidence="7" id="KW-1015">Disulfide bond</keyword>
<dbReference type="Pfam" id="PF12032">
    <property type="entry name" value="CLIP"/>
    <property type="match status" value="1"/>
</dbReference>
<keyword evidence="1" id="KW-0768">Sushi</keyword>
<name>A0A8K0D244_IGNLU</name>
<keyword evidence="5" id="KW-0353">Hemolymph clotting</keyword>
<dbReference type="InterPro" id="IPR033116">
    <property type="entry name" value="TRYPSIN_SER"/>
</dbReference>
<evidence type="ECO:0000313" key="15">
    <source>
        <dbReference type="Proteomes" id="UP000801492"/>
    </source>
</evidence>
<dbReference type="InterPro" id="IPR038565">
    <property type="entry name" value="CLIP_sf"/>
</dbReference>
<accession>A0A8K0D244</accession>
<organism evidence="14 15">
    <name type="scientific">Ignelater luminosus</name>
    <name type="common">Cucubano</name>
    <name type="synonym">Pyrophorus luminosus</name>
    <dbReference type="NCBI Taxonomy" id="2038154"/>
    <lineage>
        <taxon>Eukaryota</taxon>
        <taxon>Metazoa</taxon>
        <taxon>Ecdysozoa</taxon>
        <taxon>Arthropoda</taxon>
        <taxon>Hexapoda</taxon>
        <taxon>Insecta</taxon>
        <taxon>Pterygota</taxon>
        <taxon>Neoptera</taxon>
        <taxon>Endopterygota</taxon>
        <taxon>Coleoptera</taxon>
        <taxon>Polyphaga</taxon>
        <taxon>Elateriformia</taxon>
        <taxon>Elateroidea</taxon>
        <taxon>Elateridae</taxon>
        <taxon>Agrypninae</taxon>
        <taxon>Pyrophorini</taxon>
        <taxon>Ignelater</taxon>
    </lineage>
</organism>
<dbReference type="EMBL" id="VTPC01003805">
    <property type="protein sequence ID" value="KAF2897998.1"/>
    <property type="molecule type" value="Genomic_DNA"/>
</dbReference>
<evidence type="ECO:0000256" key="7">
    <source>
        <dbReference type="ARBA" id="ARBA00023157"/>
    </source>
</evidence>
<evidence type="ECO:0000256" key="10">
    <source>
        <dbReference type="RuleBase" id="RU363034"/>
    </source>
</evidence>
<dbReference type="OrthoDB" id="9028152at2759"/>
<keyword evidence="3" id="KW-0732">Signal</keyword>
<dbReference type="GO" id="GO:0042381">
    <property type="term" value="P:hemolymph coagulation"/>
    <property type="evidence" value="ECO:0007669"/>
    <property type="project" value="UniProtKB-KW"/>
</dbReference>
<dbReference type="PROSITE" id="PS00134">
    <property type="entry name" value="TRYPSIN_HIS"/>
    <property type="match status" value="1"/>
</dbReference>
<evidence type="ECO:0000256" key="4">
    <source>
        <dbReference type="ARBA" id="ARBA00022801"/>
    </source>
</evidence>
<dbReference type="PROSITE" id="PS00135">
    <property type="entry name" value="TRYPSIN_SER"/>
    <property type="match status" value="1"/>
</dbReference>
<dbReference type="SMART" id="SM00020">
    <property type="entry name" value="Tryp_SPc"/>
    <property type="match status" value="1"/>
</dbReference>
<dbReference type="PROSITE" id="PS50240">
    <property type="entry name" value="TRYPSIN_DOM"/>
    <property type="match status" value="1"/>
</dbReference>
<feature type="non-terminal residue" evidence="14">
    <location>
        <position position="1"/>
    </location>
</feature>
<dbReference type="InterPro" id="IPR009003">
    <property type="entry name" value="Peptidase_S1_PA"/>
</dbReference>
<dbReference type="InterPro" id="IPR043504">
    <property type="entry name" value="Peptidase_S1_PA_chymotrypsin"/>
</dbReference>
<gene>
    <name evidence="14" type="ORF">ILUMI_08177</name>
</gene>
<dbReference type="SUPFAM" id="SSF50494">
    <property type="entry name" value="Trypsin-like serine proteases"/>
    <property type="match status" value="1"/>
</dbReference>
<comment type="caution">
    <text evidence="14">The sequence shown here is derived from an EMBL/GenBank/DDBJ whole genome shotgun (WGS) entry which is preliminary data.</text>
</comment>
<dbReference type="InterPro" id="IPR001254">
    <property type="entry name" value="Trypsin_dom"/>
</dbReference>